<accession>W6N6A1</accession>
<organism evidence="10 11">
    <name type="scientific">Clostridium tyrobutyricum DIVETGP</name>
    <dbReference type="NCBI Taxonomy" id="1408889"/>
    <lineage>
        <taxon>Bacteria</taxon>
        <taxon>Bacillati</taxon>
        <taxon>Bacillota</taxon>
        <taxon>Clostridia</taxon>
        <taxon>Eubacteriales</taxon>
        <taxon>Clostridiaceae</taxon>
        <taxon>Clostridium</taxon>
    </lineage>
</organism>
<dbReference type="AlphaFoldDB" id="W6N6A1"/>
<comment type="catalytic activity">
    <reaction evidence="1 8">
        <text>dTDP-alpha-D-glucose = dTDP-4-dehydro-6-deoxy-alpha-D-glucose + H2O</text>
        <dbReference type="Rhea" id="RHEA:17221"/>
        <dbReference type="ChEBI" id="CHEBI:15377"/>
        <dbReference type="ChEBI" id="CHEBI:57477"/>
        <dbReference type="ChEBI" id="CHEBI:57649"/>
        <dbReference type="EC" id="4.2.1.46"/>
    </reaction>
</comment>
<dbReference type="GeneID" id="29420572"/>
<evidence type="ECO:0000256" key="2">
    <source>
        <dbReference type="ARBA" id="ARBA00001911"/>
    </source>
</evidence>
<comment type="caution">
    <text evidence="10">The sequence shown here is derived from an EMBL/GenBank/DDBJ whole genome shotgun (WGS) entry which is preliminary data.</text>
</comment>
<keyword evidence="7 8" id="KW-0456">Lyase</keyword>
<evidence type="ECO:0000256" key="3">
    <source>
        <dbReference type="ARBA" id="ARBA00008178"/>
    </source>
</evidence>
<evidence type="ECO:0000256" key="5">
    <source>
        <dbReference type="ARBA" id="ARBA00016977"/>
    </source>
</evidence>
<dbReference type="EC" id="4.2.1.46" evidence="4 8"/>
<gene>
    <name evidence="10" type="ORF">CTDIVETGP_2253</name>
</gene>
<evidence type="ECO:0000313" key="10">
    <source>
        <dbReference type="EMBL" id="CDL92183.1"/>
    </source>
</evidence>
<evidence type="ECO:0000256" key="6">
    <source>
        <dbReference type="ARBA" id="ARBA00023027"/>
    </source>
</evidence>
<name>W6N6A1_CLOTY</name>
<sequence>MKTYFVTGGAGFIGSNFVHYMINKYNGIKIINYDKLTYAGNLENLKSIADNPNYTFIQGDICDKSKLEELFQEYDIDYVVNFAAESHVDRSIKNPEIFVQTNVLGTVTLLNTAKNAWTEGDSFKAGKKYLQVSTDEVYGSLGSEGYFTETTPLDSHSPYSSSKASADLMVKAYFDTYKMPVNITRCSNNYGPYQFPEKLIPLVINNCLNRRELPVYGDGMNIRDWLYVEDHCKAIDMVLNGGKVGQVYNIGGHNERTNIHIVKTVISYIHDNVDSSVEENLIKYVEDRKGHDRRYGIDPEKIKEELGWYPETKFEDGIIETIKWYLENKEWMKNVTSGDYKNYYKKMYS</sequence>
<dbReference type="NCBIfam" id="TIGR01181">
    <property type="entry name" value="dTDP_gluc_dehyt"/>
    <property type="match status" value="1"/>
</dbReference>
<evidence type="ECO:0000256" key="4">
    <source>
        <dbReference type="ARBA" id="ARBA00011990"/>
    </source>
</evidence>
<evidence type="ECO:0000313" key="11">
    <source>
        <dbReference type="Proteomes" id="UP000019482"/>
    </source>
</evidence>
<reference evidence="10 11" key="1">
    <citation type="journal article" date="2015" name="Genome Announc.">
        <title>Draft Genome Sequence of Clostridium tyrobutyricum Strain DIVETGP, Isolated from Cow's Milk for Grana Padano Production.</title>
        <authorList>
            <person name="Soggiu A."/>
            <person name="Piras C."/>
            <person name="Gaiarsa S."/>
            <person name="Sassera D."/>
            <person name="Roncada P."/>
            <person name="Bendixen E."/>
            <person name="Brasca M."/>
            <person name="Bonizzi L."/>
        </authorList>
    </citation>
    <scope>NUCLEOTIDE SEQUENCE [LARGE SCALE GENOMIC DNA]</scope>
    <source>
        <strain evidence="10 11">DIVETGP</strain>
    </source>
</reference>
<dbReference type="Proteomes" id="UP000019482">
    <property type="component" value="Unassembled WGS sequence"/>
</dbReference>
<dbReference type="GO" id="GO:0009225">
    <property type="term" value="P:nucleotide-sugar metabolic process"/>
    <property type="evidence" value="ECO:0007669"/>
    <property type="project" value="InterPro"/>
</dbReference>
<protein>
    <recommendedName>
        <fullName evidence="5 8">dTDP-glucose 4,6-dehydratase</fullName>
        <ecNumber evidence="4 8">4.2.1.46</ecNumber>
    </recommendedName>
</protein>
<dbReference type="OrthoDB" id="9811743at2"/>
<keyword evidence="6" id="KW-0520">NAD</keyword>
<comment type="cofactor">
    <cofactor evidence="2 8">
        <name>NAD(+)</name>
        <dbReference type="ChEBI" id="CHEBI:57540"/>
    </cofactor>
</comment>
<dbReference type="InterPro" id="IPR016040">
    <property type="entry name" value="NAD(P)-bd_dom"/>
</dbReference>
<dbReference type="GO" id="GO:0008460">
    <property type="term" value="F:dTDP-glucose 4,6-dehydratase activity"/>
    <property type="evidence" value="ECO:0007669"/>
    <property type="project" value="UniProtKB-EC"/>
</dbReference>
<dbReference type="PANTHER" id="PTHR43000">
    <property type="entry name" value="DTDP-D-GLUCOSE 4,6-DEHYDRATASE-RELATED"/>
    <property type="match status" value="1"/>
</dbReference>
<dbReference type="SUPFAM" id="SSF51735">
    <property type="entry name" value="NAD(P)-binding Rossmann-fold domains"/>
    <property type="match status" value="1"/>
</dbReference>
<comment type="similarity">
    <text evidence="3 8">Belongs to the NAD(P)-dependent epimerase/dehydratase family. dTDP-glucose dehydratase subfamily.</text>
</comment>
<dbReference type="InterPro" id="IPR036291">
    <property type="entry name" value="NAD(P)-bd_dom_sf"/>
</dbReference>
<feature type="domain" description="NAD(P)-binding" evidence="9">
    <location>
        <begin position="5"/>
        <end position="320"/>
    </location>
</feature>
<dbReference type="InterPro" id="IPR005888">
    <property type="entry name" value="dTDP_Gluc_deHydtase"/>
</dbReference>
<evidence type="ECO:0000256" key="1">
    <source>
        <dbReference type="ARBA" id="ARBA00001539"/>
    </source>
</evidence>
<dbReference type="CDD" id="cd05246">
    <property type="entry name" value="dTDP_GD_SDR_e"/>
    <property type="match status" value="1"/>
</dbReference>
<dbReference type="Gene3D" id="3.40.50.720">
    <property type="entry name" value="NAD(P)-binding Rossmann-like Domain"/>
    <property type="match status" value="1"/>
</dbReference>
<dbReference type="EMBL" id="CBXI010000040">
    <property type="protein sequence ID" value="CDL92183.1"/>
    <property type="molecule type" value="Genomic_DNA"/>
</dbReference>
<dbReference type="FunFam" id="3.40.50.720:FF:000304">
    <property type="entry name" value="UDP-glucose 4,6-dehydratase"/>
    <property type="match status" value="1"/>
</dbReference>
<keyword evidence="11" id="KW-1185">Reference proteome</keyword>
<proteinExistence type="inferred from homology"/>
<dbReference type="RefSeq" id="WP_017895096.1">
    <property type="nucleotide sequence ID" value="NZ_CBXI010000040.1"/>
</dbReference>
<dbReference type="Pfam" id="PF16363">
    <property type="entry name" value="GDP_Man_Dehyd"/>
    <property type="match status" value="1"/>
</dbReference>
<evidence type="ECO:0000256" key="8">
    <source>
        <dbReference type="RuleBase" id="RU004473"/>
    </source>
</evidence>
<evidence type="ECO:0000259" key="9">
    <source>
        <dbReference type="Pfam" id="PF16363"/>
    </source>
</evidence>
<evidence type="ECO:0000256" key="7">
    <source>
        <dbReference type="ARBA" id="ARBA00023239"/>
    </source>
</evidence>
<dbReference type="Gene3D" id="3.90.25.10">
    <property type="entry name" value="UDP-galactose 4-epimerase, domain 1"/>
    <property type="match status" value="1"/>
</dbReference>